<feature type="domain" description="HTH iclR-type" evidence="4">
    <location>
        <begin position="1"/>
        <end position="59"/>
    </location>
</feature>
<comment type="caution">
    <text evidence="6">The sequence shown here is derived from an EMBL/GenBank/DDBJ whole genome shotgun (WGS) entry which is preliminary data.</text>
</comment>
<dbReference type="OrthoDB" id="6811967at2"/>
<name>A0A554SDN7_9ACTN</name>
<dbReference type="PROSITE" id="PS51078">
    <property type="entry name" value="ICLR_ED"/>
    <property type="match status" value="1"/>
</dbReference>
<reference evidence="6 7" key="1">
    <citation type="submission" date="2019-07" db="EMBL/GenBank/DDBJ databases">
        <authorList>
            <person name="Zhao L.H."/>
        </authorList>
    </citation>
    <scope>NUCLEOTIDE SEQUENCE [LARGE SCALE GENOMIC DNA]</scope>
    <source>
        <strain evidence="6 7">Co35</strain>
    </source>
</reference>
<dbReference type="Proteomes" id="UP000316988">
    <property type="component" value="Unassembled WGS sequence"/>
</dbReference>
<evidence type="ECO:0000256" key="3">
    <source>
        <dbReference type="ARBA" id="ARBA00023163"/>
    </source>
</evidence>
<dbReference type="InterPro" id="IPR014757">
    <property type="entry name" value="Tscrpt_reg_IclR_C"/>
</dbReference>
<feature type="domain" description="IclR-ED" evidence="5">
    <location>
        <begin position="53"/>
        <end position="236"/>
    </location>
</feature>
<dbReference type="Gene3D" id="3.30.450.40">
    <property type="match status" value="1"/>
</dbReference>
<dbReference type="InterPro" id="IPR036390">
    <property type="entry name" value="WH_DNA-bd_sf"/>
</dbReference>
<sequence>MAYFDHQRPDLTLAEIAERSGMNKTTVYRLLNTLVMAGWLARGDGNSYRPTMRVFQIGSVALASTTLPAEAKPLLRELAEDFGDTAYLMVPSGRHAVCIDAVTGDSPVTVNAVAIGSSLPLHAAAGPVTMLAFVPGLLEEELAHHDREPFTPGTVTEAEDLRALVARVRDQGYAVSEGDFLGNVAAVAAPIFGPDGTCIGTISLGGTVDRIRGERSEAILEAVRGAAGRLTSRLQGR</sequence>
<dbReference type="GO" id="GO:0045892">
    <property type="term" value="P:negative regulation of DNA-templated transcription"/>
    <property type="evidence" value="ECO:0007669"/>
    <property type="project" value="TreeGrafter"/>
</dbReference>
<evidence type="ECO:0000256" key="2">
    <source>
        <dbReference type="ARBA" id="ARBA00023125"/>
    </source>
</evidence>
<protein>
    <submittedName>
        <fullName evidence="6">IclR family transcriptional regulator</fullName>
    </submittedName>
</protein>
<dbReference type="Pfam" id="PF01614">
    <property type="entry name" value="IclR_C"/>
    <property type="match status" value="1"/>
</dbReference>
<dbReference type="InterPro" id="IPR050707">
    <property type="entry name" value="HTH_MetabolicPath_Reg"/>
</dbReference>
<keyword evidence="7" id="KW-1185">Reference proteome</keyword>
<dbReference type="SMART" id="SM00346">
    <property type="entry name" value="HTH_ICLR"/>
    <property type="match status" value="1"/>
</dbReference>
<evidence type="ECO:0000259" key="4">
    <source>
        <dbReference type="PROSITE" id="PS51077"/>
    </source>
</evidence>
<gene>
    <name evidence="6" type="ORF">FNM00_07525</name>
</gene>
<dbReference type="AlphaFoldDB" id="A0A554SDN7"/>
<dbReference type="InterPro" id="IPR005471">
    <property type="entry name" value="Tscrpt_reg_IclR_N"/>
</dbReference>
<organism evidence="6 7">
    <name type="scientific">Aeromicrobium piscarium</name>
    <dbReference type="NCBI Taxonomy" id="2590901"/>
    <lineage>
        <taxon>Bacteria</taxon>
        <taxon>Bacillati</taxon>
        <taxon>Actinomycetota</taxon>
        <taxon>Actinomycetes</taxon>
        <taxon>Propionibacteriales</taxon>
        <taxon>Nocardioidaceae</taxon>
        <taxon>Aeromicrobium</taxon>
    </lineage>
</organism>
<evidence type="ECO:0000313" key="6">
    <source>
        <dbReference type="EMBL" id="TSD64460.1"/>
    </source>
</evidence>
<dbReference type="GO" id="GO:0003700">
    <property type="term" value="F:DNA-binding transcription factor activity"/>
    <property type="evidence" value="ECO:0007669"/>
    <property type="project" value="TreeGrafter"/>
</dbReference>
<proteinExistence type="predicted"/>
<dbReference type="PANTHER" id="PTHR30136:SF24">
    <property type="entry name" value="HTH-TYPE TRANSCRIPTIONAL REPRESSOR ALLR"/>
    <property type="match status" value="1"/>
</dbReference>
<dbReference type="EMBL" id="VLNT01000004">
    <property type="protein sequence ID" value="TSD64460.1"/>
    <property type="molecule type" value="Genomic_DNA"/>
</dbReference>
<keyword evidence="2" id="KW-0238">DNA-binding</keyword>
<dbReference type="InterPro" id="IPR029016">
    <property type="entry name" value="GAF-like_dom_sf"/>
</dbReference>
<dbReference type="Pfam" id="PF09339">
    <property type="entry name" value="HTH_IclR"/>
    <property type="match status" value="1"/>
</dbReference>
<dbReference type="InterPro" id="IPR036388">
    <property type="entry name" value="WH-like_DNA-bd_sf"/>
</dbReference>
<dbReference type="PROSITE" id="PS51077">
    <property type="entry name" value="HTH_ICLR"/>
    <property type="match status" value="1"/>
</dbReference>
<dbReference type="SUPFAM" id="SSF46785">
    <property type="entry name" value="Winged helix' DNA-binding domain"/>
    <property type="match status" value="1"/>
</dbReference>
<dbReference type="SUPFAM" id="SSF55781">
    <property type="entry name" value="GAF domain-like"/>
    <property type="match status" value="1"/>
</dbReference>
<keyword evidence="1" id="KW-0805">Transcription regulation</keyword>
<dbReference type="GO" id="GO:0003677">
    <property type="term" value="F:DNA binding"/>
    <property type="evidence" value="ECO:0007669"/>
    <property type="project" value="UniProtKB-KW"/>
</dbReference>
<keyword evidence="3" id="KW-0804">Transcription</keyword>
<dbReference type="PANTHER" id="PTHR30136">
    <property type="entry name" value="HELIX-TURN-HELIX TRANSCRIPTIONAL REGULATOR, ICLR FAMILY"/>
    <property type="match status" value="1"/>
</dbReference>
<evidence type="ECO:0000313" key="7">
    <source>
        <dbReference type="Proteomes" id="UP000316988"/>
    </source>
</evidence>
<accession>A0A554SDN7</accession>
<dbReference type="Gene3D" id="1.10.10.10">
    <property type="entry name" value="Winged helix-like DNA-binding domain superfamily/Winged helix DNA-binding domain"/>
    <property type="match status" value="1"/>
</dbReference>
<evidence type="ECO:0000259" key="5">
    <source>
        <dbReference type="PROSITE" id="PS51078"/>
    </source>
</evidence>
<evidence type="ECO:0000256" key="1">
    <source>
        <dbReference type="ARBA" id="ARBA00023015"/>
    </source>
</evidence>